<dbReference type="EMBL" id="JACHHN010000001">
    <property type="protein sequence ID" value="MBB5189458.1"/>
    <property type="molecule type" value="Genomic_DNA"/>
</dbReference>
<comment type="caution">
    <text evidence="1">The sequence shown here is derived from an EMBL/GenBank/DDBJ whole genome shotgun (WGS) entry which is preliminary data.</text>
</comment>
<keyword evidence="2" id="KW-1185">Reference proteome</keyword>
<proteinExistence type="predicted"/>
<reference evidence="1 2" key="1">
    <citation type="submission" date="2020-08" db="EMBL/GenBank/DDBJ databases">
        <title>Genomic Encyclopedia of Type Strains, Phase IV (KMG-IV): sequencing the most valuable type-strain genomes for metagenomic binning, comparative biology and taxonomic classification.</title>
        <authorList>
            <person name="Goeker M."/>
        </authorList>
    </citation>
    <scope>NUCLEOTIDE SEQUENCE [LARGE SCALE GENOMIC DNA]</scope>
    <source>
        <strain evidence="1 2">DSM 18233</strain>
    </source>
</reference>
<organism evidence="1 2">
    <name type="scientific">Silvimonas terrae</name>
    <dbReference type="NCBI Taxonomy" id="300266"/>
    <lineage>
        <taxon>Bacteria</taxon>
        <taxon>Pseudomonadati</taxon>
        <taxon>Pseudomonadota</taxon>
        <taxon>Betaproteobacteria</taxon>
        <taxon>Neisseriales</taxon>
        <taxon>Chitinibacteraceae</taxon>
        <taxon>Silvimonas</taxon>
    </lineage>
</organism>
<sequence>MQIPAQSLDTRILTQLGEEVLRSLRERDFAGLAQRFGYAVAFHREQAYAIEEDLARAPVQVGWLNNMTNPDDVITVKFFAPNGTGLVAAVECLASDQESAFTLELIVTGSENRFDVTLEGVMRICR</sequence>
<dbReference type="RefSeq" id="WP_184096578.1">
    <property type="nucleotide sequence ID" value="NZ_JACHHN010000001.1"/>
</dbReference>
<dbReference type="Proteomes" id="UP000543030">
    <property type="component" value="Unassembled WGS sequence"/>
</dbReference>
<dbReference type="AlphaFoldDB" id="A0A840RAA0"/>
<evidence type="ECO:0000313" key="2">
    <source>
        <dbReference type="Proteomes" id="UP000543030"/>
    </source>
</evidence>
<protein>
    <submittedName>
        <fullName evidence="1">Uncharacterized protein</fullName>
    </submittedName>
</protein>
<gene>
    <name evidence="1" type="ORF">HNQ50_000168</name>
</gene>
<accession>A0A840RAA0</accession>
<name>A0A840RAA0_9NEIS</name>
<evidence type="ECO:0000313" key="1">
    <source>
        <dbReference type="EMBL" id="MBB5189458.1"/>
    </source>
</evidence>